<protein>
    <submittedName>
        <fullName evidence="8">Ubiquinol-cytochrome c reductase iron-sulfur subunit</fullName>
    </submittedName>
</protein>
<dbReference type="RefSeq" id="WP_214176117.1">
    <property type="nucleotide sequence ID" value="NZ_JAHCVK010000007.1"/>
</dbReference>
<dbReference type="InterPro" id="IPR006311">
    <property type="entry name" value="TAT_signal"/>
</dbReference>
<dbReference type="EMBL" id="JAHCVK010000007">
    <property type="protein sequence ID" value="MBT0654110.1"/>
    <property type="molecule type" value="Genomic_DNA"/>
</dbReference>
<reference evidence="8 9" key="1">
    <citation type="submission" date="2021-05" db="EMBL/GenBank/DDBJ databases">
        <title>The draft genome of Geobacter luticola JCM 17780.</title>
        <authorList>
            <person name="Xu Z."/>
            <person name="Masuda Y."/>
            <person name="Itoh H."/>
            <person name="Senoo K."/>
        </authorList>
    </citation>
    <scope>NUCLEOTIDE SEQUENCE [LARGE SCALE GENOMIC DNA]</scope>
    <source>
        <strain evidence="8 9">JCM 17780</strain>
    </source>
</reference>
<proteinExistence type="predicted"/>
<evidence type="ECO:0000256" key="2">
    <source>
        <dbReference type="ARBA" id="ARBA00022723"/>
    </source>
</evidence>
<dbReference type="PROSITE" id="PS51296">
    <property type="entry name" value="RIESKE"/>
    <property type="match status" value="1"/>
</dbReference>
<evidence type="ECO:0000313" key="9">
    <source>
        <dbReference type="Proteomes" id="UP000756860"/>
    </source>
</evidence>
<evidence type="ECO:0000256" key="6">
    <source>
        <dbReference type="ARBA" id="ARBA00034078"/>
    </source>
</evidence>
<dbReference type="PANTHER" id="PTHR10134">
    <property type="entry name" value="CYTOCHROME B-C1 COMPLEX SUBUNIT RIESKE, MITOCHONDRIAL"/>
    <property type="match status" value="1"/>
</dbReference>
<evidence type="ECO:0000256" key="4">
    <source>
        <dbReference type="ARBA" id="ARBA00023014"/>
    </source>
</evidence>
<keyword evidence="2" id="KW-0479">Metal-binding</keyword>
<dbReference type="SUPFAM" id="SSF50022">
    <property type="entry name" value="ISP domain"/>
    <property type="match status" value="1"/>
</dbReference>
<dbReference type="Gene3D" id="2.102.10.10">
    <property type="entry name" value="Rieske [2Fe-2S] iron-sulphur domain"/>
    <property type="match status" value="1"/>
</dbReference>
<dbReference type="CDD" id="cd03467">
    <property type="entry name" value="Rieske"/>
    <property type="match status" value="1"/>
</dbReference>
<dbReference type="PRINTS" id="PR00162">
    <property type="entry name" value="RIESKE"/>
</dbReference>
<keyword evidence="9" id="KW-1185">Reference proteome</keyword>
<dbReference type="Proteomes" id="UP000756860">
    <property type="component" value="Unassembled WGS sequence"/>
</dbReference>
<comment type="caution">
    <text evidence="8">The sequence shown here is derived from an EMBL/GenBank/DDBJ whole genome shotgun (WGS) entry which is preliminary data.</text>
</comment>
<keyword evidence="5" id="KW-1015">Disulfide bond</keyword>
<dbReference type="InterPro" id="IPR036922">
    <property type="entry name" value="Rieske_2Fe-2S_sf"/>
</dbReference>
<feature type="domain" description="Rieske" evidence="7">
    <location>
        <begin position="44"/>
        <end position="138"/>
    </location>
</feature>
<evidence type="ECO:0000256" key="1">
    <source>
        <dbReference type="ARBA" id="ARBA00022714"/>
    </source>
</evidence>
<dbReference type="InterPro" id="IPR014349">
    <property type="entry name" value="Rieske_Fe-S_prot"/>
</dbReference>
<name>A0ABS5SFX0_9BACT</name>
<organism evidence="8 9">
    <name type="scientific">Geomobilimonas luticola</name>
    <dbReference type="NCBI Taxonomy" id="1114878"/>
    <lineage>
        <taxon>Bacteria</taxon>
        <taxon>Pseudomonadati</taxon>
        <taxon>Thermodesulfobacteriota</taxon>
        <taxon>Desulfuromonadia</taxon>
        <taxon>Geobacterales</taxon>
        <taxon>Geobacteraceae</taxon>
        <taxon>Geomobilimonas</taxon>
    </lineage>
</organism>
<evidence type="ECO:0000313" key="8">
    <source>
        <dbReference type="EMBL" id="MBT0654110.1"/>
    </source>
</evidence>
<dbReference type="PROSITE" id="PS51318">
    <property type="entry name" value="TAT"/>
    <property type="match status" value="1"/>
</dbReference>
<evidence type="ECO:0000256" key="3">
    <source>
        <dbReference type="ARBA" id="ARBA00023004"/>
    </source>
</evidence>
<dbReference type="InterPro" id="IPR005805">
    <property type="entry name" value="Rieske_Fe-S_prot_C"/>
</dbReference>
<dbReference type="Pfam" id="PF00355">
    <property type="entry name" value="Rieske"/>
    <property type="match status" value="1"/>
</dbReference>
<accession>A0ABS5SFX0</accession>
<gene>
    <name evidence="8" type="ORF">KI810_13675</name>
</gene>
<dbReference type="InterPro" id="IPR017941">
    <property type="entry name" value="Rieske_2Fe-2S"/>
</dbReference>
<evidence type="ECO:0000259" key="7">
    <source>
        <dbReference type="PROSITE" id="PS51296"/>
    </source>
</evidence>
<evidence type="ECO:0000256" key="5">
    <source>
        <dbReference type="ARBA" id="ARBA00023157"/>
    </source>
</evidence>
<keyword evidence="4" id="KW-0411">Iron-sulfur</keyword>
<sequence length="139" mass="14621">MDARSRRKFLGLCLGGLLAGAGGAVLYPLIRYLAPRRDGSARRTVTFPAAEVPEGAAKFFEYNGKTAVVIRQKNGALVALSAVCTHLGCVVQWQKEKEEFLCPCHAGRFSAAGQVLGGPPPKPLETIPVTAANGTITVG</sequence>
<comment type="cofactor">
    <cofactor evidence="6">
        <name>[2Fe-2S] cluster</name>
        <dbReference type="ChEBI" id="CHEBI:190135"/>
    </cofactor>
</comment>
<keyword evidence="3" id="KW-0408">Iron</keyword>
<keyword evidence="1" id="KW-0001">2Fe-2S</keyword>